<dbReference type="GO" id="GO:0010181">
    <property type="term" value="F:FMN binding"/>
    <property type="evidence" value="ECO:0007669"/>
    <property type="project" value="InterPro"/>
</dbReference>
<name>A0A1T0CM72_9GAMM</name>
<evidence type="ECO:0000313" key="4">
    <source>
        <dbReference type="Proteomes" id="UP000190683"/>
    </source>
</evidence>
<dbReference type="EMBL" id="MUYV01000014">
    <property type="protein sequence ID" value="OOS23458.1"/>
    <property type="molecule type" value="Genomic_DNA"/>
</dbReference>
<gene>
    <name evidence="3" type="ORF">B0681_09605</name>
</gene>
<sequence length="178" mass="19326">MVTNSEFKDAMAKLASAVHVVTTDGVSGRHGFTASAVCSVTDAPPTLLVCMNGQARSYEHFVENQVLCVNTLTADQEELSGVFSSSLDSDERFEHGEWATLETGAPRLTSALVSFDCAIEAIHRVGTHSVFICKILAIHNNDAKHEGLVYFFRNYHKVGSFIANVEATTQEAEQDAKS</sequence>
<dbReference type="GO" id="GO:0042602">
    <property type="term" value="F:riboflavin reductase (NADPH) activity"/>
    <property type="evidence" value="ECO:0007669"/>
    <property type="project" value="TreeGrafter"/>
</dbReference>
<dbReference type="Pfam" id="PF01613">
    <property type="entry name" value="Flavin_Reduct"/>
    <property type="match status" value="1"/>
</dbReference>
<feature type="domain" description="Flavin reductase like" evidence="2">
    <location>
        <begin position="11"/>
        <end position="157"/>
    </location>
</feature>
<comment type="caution">
    <text evidence="3">The sequence shown here is derived from an EMBL/GenBank/DDBJ whole genome shotgun (WGS) entry which is preliminary data.</text>
</comment>
<evidence type="ECO:0000313" key="3">
    <source>
        <dbReference type="EMBL" id="OOS23458.1"/>
    </source>
</evidence>
<accession>A0A1T0CM72</accession>
<dbReference type="RefSeq" id="WP_078318526.1">
    <property type="nucleotide sequence ID" value="NZ_MUYV01000014.1"/>
</dbReference>
<evidence type="ECO:0000256" key="1">
    <source>
        <dbReference type="ARBA" id="ARBA00023002"/>
    </source>
</evidence>
<dbReference type="InterPro" id="IPR050268">
    <property type="entry name" value="NADH-dep_flavin_reductase"/>
</dbReference>
<dbReference type="PANTHER" id="PTHR30466:SF1">
    <property type="entry name" value="FMN REDUCTASE (NADH) RUTF"/>
    <property type="match status" value="1"/>
</dbReference>
<evidence type="ECO:0000259" key="2">
    <source>
        <dbReference type="SMART" id="SM00903"/>
    </source>
</evidence>
<dbReference type="PANTHER" id="PTHR30466">
    <property type="entry name" value="FLAVIN REDUCTASE"/>
    <property type="match status" value="1"/>
</dbReference>
<organism evidence="3 4">
    <name type="scientific">Moraxella porci DSM 25326</name>
    <dbReference type="NCBI Taxonomy" id="573983"/>
    <lineage>
        <taxon>Bacteria</taxon>
        <taxon>Pseudomonadati</taxon>
        <taxon>Pseudomonadota</taxon>
        <taxon>Gammaproteobacteria</taxon>
        <taxon>Moraxellales</taxon>
        <taxon>Moraxellaceae</taxon>
        <taxon>Moraxella</taxon>
    </lineage>
</organism>
<keyword evidence="1" id="KW-0560">Oxidoreductase</keyword>
<dbReference type="GO" id="GO:0006208">
    <property type="term" value="P:pyrimidine nucleobase catabolic process"/>
    <property type="evidence" value="ECO:0007669"/>
    <property type="project" value="TreeGrafter"/>
</dbReference>
<keyword evidence="4" id="KW-1185">Reference proteome</keyword>
<dbReference type="Proteomes" id="UP000190683">
    <property type="component" value="Unassembled WGS sequence"/>
</dbReference>
<dbReference type="InterPro" id="IPR012349">
    <property type="entry name" value="Split_barrel_FMN-bd"/>
</dbReference>
<dbReference type="InterPro" id="IPR002563">
    <property type="entry name" value="Flavin_Rdtase-like_dom"/>
</dbReference>
<reference evidence="3 4" key="1">
    <citation type="submission" date="2017-02" db="EMBL/GenBank/DDBJ databases">
        <title>Draft genome sequence of Moraxella porci CCUG 54912T type strain.</title>
        <authorList>
            <person name="Salva-Serra F."/>
            <person name="Engstrom-Jakobsson H."/>
            <person name="Thorell K."/>
            <person name="Jaen-Luchoro D."/>
            <person name="Gonzales-Siles L."/>
            <person name="Karlsson R."/>
            <person name="Yazdan S."/>
            <person name="Boulund F."/>
            <person name="Johnning A."/>
            <person name="Engstrand L."/>
            <person name="Kristiansson E."/>
            <person name="Moore E."/>
        </authorList>
    </citation>
    <scope>NUCLEOTIDE SEQUENCE [LARGE SCALE GENOMIC DNA]</scope>
    <source>
        <strain evidence="3 4">CCUG 54912</strain>
    </source>
</reference>
<dbReference type="STRING" id="573983.B0681_09605"/>
<dbReference type="SUPFAM" id="SSF50475">
    <property type="entry name" value="FMN-binding split barrel"/>
    <property type="match status" value="1"/>
</dbReference>
<dbReference type="Gene3D" id="2.30.110.10">
    <property type="entry name" value="Electron Transport, Fmn-binding Protein, Chain A"/>
    <property type="match status" value="1"/>
</dbReference>
<proteinExistence type="predicted"/>
<dbReference type="AlphaFoldDB" id="A0A1T0CM72"/>
<protein>
    <submittedName>
        <fullName evidence="3">Flavin reductase</fullName>
    </submittedName>
</protein>
<dbReference type="SMART" id="SM00903">
    <property type="entry name" value="Flavin_Reduct"/>
    <property type="match status" value="1"/>
</dbReference>